<dbReference type="AlphaFoldDB" id="A0A392M5B4"/>
<sequence>MVTRSKARHNPTLLLTHVEPTTVKQAFQSSHRTKAMQEEYDALIKNNTWTLVSPPAHKSPIGCKWVFRVKENSDGTINKYKARLVAKGFHQKAGSDFTETFSPVVKPVTVRTVLTIAVSNKWPIQQIDVNNAFLNGNLEEEVYMQQPPGFEVSDKSLVCKLNKALYGLKQAPRAWFNRLKSALLLYGFTASKCDPSLFMMRTSTVHMMVLVYVDDIVITGSSTSHIQQLISKLNDEFAIKQLGSLDYFLGIEVFHMDNGAVLLSQAKYIRDLLSKVQMESANGMPTPMVSSLKLSKIGSNSVEDPTLFRSVVGALQYATLARPEISYAVNKVCQFLSNPLQEHWKAVKRILRYLSGTLHYGLLLQAAPTTQPVSLIGFCDAEWASDPDDRRSTSGACIYIGPNLVSWWSKKQTLVTRSSAEAEYRSLAGLSAEILWLQSLLRVRMQILYTKKSM</sequence>
<evidence type="ECO:0000313" key="3">
    <source>
        <dbReference type="Proteomes" id="UP000265520"/>
    </source>
</evidence>
<protein>
    <submittedName>
        <fullName evidence="2">Retrovirus-related Pol polyprotein from transposon TNT 1-94</fullName>
    </submittedName>
</protein>
<dbReference type="PANTHER" id="PTHR11439">
    <property type="entry name" value="GAG-POL-RELATED RETROTRANSPOSON"/>
    <property type="match status" value="1"/>
</dbReference>
<dbReference type="EMBL" id="LXQA010003807">
    <property type="protein sequence ID" value="MCH82526.1"/>
    <property type="molecule type" value="Genomic_DNA"/>
</dbReference>
<evidence type="ECO:0000313" key="2">
    <source>
        <dbReference type="EMBL" id="MCH82526.1"/>
    </source>
</evidence>
<dbReference type="Gene3D" id="3.10.10.10">
    <property type="entry name" value="HIV Type 1 Reverse Transcriptase, subunit A, domain 1"/>
    <property type="match status" value="1"/>
</dbReference>
<evidence type="ECO:0000259" key="1">
    <source>
        <dbReference type="Pfam" id="PF07727"/>
    </source>
</evidence>
<dbReference type="InterPro" id="IPR043502">
    <property type="entry name" value="DNA/RNA_pol_sf"/>
</dbReference>
<dbReference type="Gene3D" id="3.30.70.270">
    <property type="match status" value="1"/>
</dbReference>
<feature type="domain" description="Reverse transcriptase Ty1/copia-type" evidence="1">
    <location>
        <begin position="46"/>
        <end position="289"/>
    </location>
</feature>
<comment type="caution">
    <text evidence="2">The sequence shown here is derived from an EMBL/GenBank/DDBJ whole genome shotgun (WGS) entry which is preliminary data.</text>
</comment>
<accession>A0A392M5B4</accession>
<proteinExistence type="predicted"/>
<gene>
    <name evidence="2" type="ORF">A2U01_0003334</name>
</gene>
<name>A0A392M5B4_9FABA</name>
<keyword evidence="3" id="KW-1185">Reference proteome</keyword>
<organism evidence="2 3">
    <name type="scientific">Trifolium medium</name>
    <dbReference type="NCBI Taxonomy" id="97028"/>
    <lineage>
        <taxon>Eukaryota</taxon>
        <taxon>Viridiplantae</taxon>
        <taxon>Streptophyta</taxon>
        <taxon>Embryophyta</taxon>
        <taxon>Tracheophyta</taxon>
        <taxon>Spermatophyta</taxon>
        <taxon>Magnoliopsida</taxon>
        <taxon>eudicotyledons</taxon>
        <taxon>Gunneridae</taxon>
        <taxon>Pentapetalae</taxon>
        <taxon>rosids</taxon>
        <taxon>fabids</taxon>
        <taxon>Fabales</taxon>
        <taxon>Fabaceae</taxon>
        <taxon>Papilionoideae</taxon>
        <taxon>50 kb inversion clade</taxon>
        <taxon>NPAAA clade</taxon>
        <taxon>Hologalegina</taxon>
        <taxon>IRL clade</taxon>
        <taxon>Trifolieae</taxon>
        <taxon>Trifolium</taxon>
    </lineage>
</organism>
<dbReference type="InterPro" id="IPR013103">
    <property type="entry name" value="RVT_2"/>
</dbReference>
<dbReference type="CDD" id="cd09272">
    <property type="entry name" value="RNase_HI_RT_Ty1"/>
    <property type="match status" value="1"/>
</dbReference>
<dbReference type="Proteomes" id="UP000265520">
    <property type="component" value="Unassembled WGS sequence"/>
</dbReference>
<dbReference type="Pfam" id="PF07727">
    <property type="entry name" value="RVT_2"/>
    <property type="match status" value="1"/>
</dbReference>
<reference evidence="2 3" key="1">
    <citation type="journal article" date="2018" name="Front. Plant Sci.">
        <title>Red Clover (Trifolium pratense) and Zigzag Clover (T. medium) - A Picture of Genomic Similarities and Differences.</title>
        <authorList>
            <person name="Dluhosova J."/>
            <person name="Istvanek J."/>
            <person name="Nedelnik J."/>
            <person name="Repkova J."/>
        </authorList>
    </citation>
    <scope>NUCLEOTIDE SEQUENCE [LARGE SCALE GENOMIC DNA]</scope>
    <source>
        <strain evidence="3">cv. 10/8</strain>
        <tissue evidence="2">Leaf</tissue>
    </source>
</reference>
<dbReference type="SUPFAM" id="SSF56672">
    <property type="entry name" value="DNA/RNA polymerases"/>
    <property type="match status" value="1"/>
</dbReference>
<dbReference type="PANTHER" id="PTHR11439:SF455">
    <property type="entry name" value="RLK (RECEPTOR-LIKE PROTEIN KINASE) 8, PUTATIVE-RELATED"/>
    <property type="match status" value="1"/>
</dbReference>
<dbReference type="InterPro" id="IPR043128">
    <property type="entry name" value="Rev_trsase/Diguanyl_cyclase"/>
</dbReference>